<reference evidence="1 2" key="1">
    <citation type="submission" date="2019-12" db="EMBL/GenBank/DDBJ databases">
        <authorList>
            <person name="Jiao W.-B."/>
            <person name="Schneeberger K."/>
        </authorList>
    </citation>
    <scope>NUCLEOTIDE SEQUENCE [LARGE SCALE GENOMIC DNA]</scope>
    <source>
        <strain evidence="2">cv. C24</strain>
    </source>
</reference>
<name>A0A5S9XSM2_ARATH</name>
<accession>A0A5S9XSM2</accession>
<dbReference type="AlphaFoldDB" id="A0A5S9XSM2"/>
<evidence type="ECO:0000313" key="1">
    <source>
        <dbReference type="EMBL" id="CAA0395342.1"/>
    </source>
</evidence>
<dbReference type="EMBL" id="CACSHJ010000095">
    <property type="protein sequence ID" value="CAA0395342.1"/>
    <property type="molecule type" value="Genomic_DNA"/>
</dbReference>
<gene>
    <name evidence="1" type="ORF">C24_LOCUS18089</name>
</gene>
<protein>
    <submittedName>
        <fullName evidence="1">Uncharacterized protein</fullName>
    </submittedName>
</protein>
<sequence>MQMRLSDLLEVIHQQPPEPPVPPDPLGSTASTHLPTGFHCEPLHLPSLSVSLAHRSGMQICYLGYKPCYDLSLGVCVSYGLPSHLTVAWDGPSTSPPSTLKFSCLTVISLAKRIGAYKTFEDTLLDDAAPFMSL</sequence>
<proteinExistence type="predicted"/>
<dbReference type="Proteomes" id="UP000434276">
    <property type="component" value="Unassembled WGS sequence"/>
</dbReference>
<evidence type="ECO:0000313" key="2">
    <source>
        <dbReference type="Proteomes" id="UP000434276"/>
    </source>
</evidence>
<organism evidence="1 2">
    <name type="scientific">Arabidopsis thaliana</name>
    <name type="common">Mouse-ear cress</name>
    <dbReference type="NCBI Taxonomy" id="3702"/>
    <lineage>
        <taxon>Eukaryota</taxon>
        <taxon>Viridiplantae</taxon>
        <taxon>Streptophyta</taxon>
        <taxon>Embryophyta</taxon>
        <taxon>Tracheophyta</taxon>
        <taxon>Spermatophyta</taxon>
        <taxon>Magnoliopsida</taxon>
        <taxon>eudicotyledons</taxon>
        <taxon>Gunneridae</taxon>
        <taxon>Pentapetalae</taxon>
        <taxon>rosids</taxon>
        <taxon>malvids</taxon>
        <taxon>Brassicales</taxon>
        <taxon>Brassicaceae</taxon>
        <taxon>Camelineae</taxon>
        <taxon>Arabidopsis</taxon>
    </lineage>
</organism>